<evidence type="ECO:0000313" key="1">
    <source>
        <dbReference type="EMBL" id="KAK1419004.1"/>
    </source>
</evidence>
<protein>
    <submittedName>
        <fullName evidence="1">Uncharacterized protein</fullName>
    </submittedName>
</protein>
<sequence length="180" mass="19974">MFTSTIAAGPEPKTKHVKDAYLIASLRHLWEHYYPRLTFLEERVVMPHSALNFIITLLLAFAAIKSQGQSDFPFITHPRVVRFSINSIVMYGLCCAAGLVTSGLDPNSLFFPYGCRTKEAFRLPILGFSDFSLCLVARIVDSNCTPSEAQGNKNLKDDITTTTMAITSTHTAESILLQNL</sequence>
<dbReference type="AlphaFoldDB" id="A0AAD8K9W7"/>
<comment type="caution">
    <text evidence="1">The sequence shown here is derived from an EMBL/GenBank/DDBJ whole genome shotgun (WGS) entry which is preliminary data.</text>
</comment>
<dbReference type="EMBL" id="JAUHHV010000007">
    <property type="protein sequence ID" value="KAK1419004.1"/>
    <property type="molecule type" value="Genomic_DNA"/>
</dbReference>
<keyword evidence="2" id="KW-1185">Reference proteome</keyword>
<evidence type="ECO:0000313" key="2">
    <source>
        <dbReference type="Proteomes" id="UP001229421"/>
    </source>
</evidence>
<name>A0AAD8K9W7_TARER</name>
<reference evidence="1" key="1">
    <citation type="journal article" date="2023" name="bioRxiv">
        <title>Improved chromosome-level genome assembly for marigold (Tagetes erecta).</title>
        <authorList>
            <person name="Jiang F."/>
            <person name="Yuan L."/>
            <person name="Wang S."/>
            <person name="Wang H."/>
            <person name="Xu D."/>
            <person name="Wang A."/>
            <person name="Fan W."/>
        </authorList>
    </citation>
    <scope>NUCLEOTIDE SEQUENCE</scope>
    <source>
        <strain evidence="1">WSJ</strain>
        <tissue evidence="1">Leaf</tissue>
    </source>
</reference>
<gene>
    <name evidence="1" type="ORF">QVD17_28159</name>
</gene>
<proteinExistence type="predicted"/>
<accession>A0AAD8K9W7</accession>
<dbReference type="Proteomes" id="UP001229421">
    <property type="component" value="Unassembled WGS sequence"/>
</dbReference>
<organism evidence="1 2">
    <name type="scientific">Tagetes erecta</name>
    <name type="common">African marigold</name>
    <dbReference type="NCBI Taxonomy" id="13708"/>
    <lineage>
        <taxon>Eukaryota</taxon>
        <taxon>Viridiplantae</taxon>
        <taxon>Streptophyta</taxon>
        <taxon>Embryophyta</taxon>
        <taxon>Tracheophyta</taxon>
        <taxon>Spermatophyta</taxon>
        <taxon>Magnoliopsida</taxon>
        <taxon>eudicotyledons</taxon>
        <taxon>Gunneridae</taxon>
        <taxon>Pentapetalae</taxon>
        <taxon>asterids</taxon>
        <taxon>campanulids</taxon>
        <taxon>Asterales</taxon>
        <taxon>Asteraceae</taxon>
        <taxon>Asteroideae</taxon>
        <taxon>Heliantheae alliance</taxon>
        <taxon>Tageteae</taxon>
        <taxon>Tagetes</taxon>
    </lineage>
</organism>